<evidence type="ECO:0000313" key="1">
    <source>
        <dbReference type="EMBL" id="SHH71014.1"/>
    </source>
</evidence>
<dbReference type="InterPro" id="IPR032209">
    <property type="entry name" value="DUF5028"/>
</dbReference>
<reference evidence="1 2" key="1">
    <citation type="submission" date="2016-11" db="EMBL/GenBank/DDBJ databases">
        <authorList>
            <person name="Jaros S."/>
            <person name="Januszkiewicz K."/>
            <person name="Wedrychowicz H."/>
        </authorList>
    </citation>
    <scope>NUCLEOTIDE SEQUENCE [LARGE SCALE GENOMIC DNA]</scope>
    <source>
        <strain evidence="1 2">DSM 3089</strain>
    </source>
</reference>
<dbReference type="Pfam" id="PF16431">
    <property type="entry name" value="DUF5028"/>
    <property type="match status" value="1"/>
</dbReference>
<proteinExistence type="predicted"/>
<name>A0A1M5V7F4_9CLOT</name>
<dbReference type="Proteomes" id="UP000184526">
    <property type="component" value="Unassembled WGS sequence"/>
</dbReference>
<dbReference type="STRING" id="1121306.SAMN02745196_01144"/>
<accession>A0A1M5V7F4</accession>
<protein>
    <submittedName>
        <fullName evidence="1">Uncharacterized protein</fullName>
    </submittedName>
</protein>
<evidence type="ECO:0000313" key="2">
    <source>
        <dbReference type="Proteomes" id="UP000184526"/>
    </source>
</evidence>
<sequence>MKKKVFIIVIILLSALCIFRIYKVNSGLKKEIVQVYPKGEAVQVGKNFFKSSIEDMDGYEVTVIDSEIIPTNKFLESHGEDPSVIDSDFDYIYSIRILVKNKYNQFMGEKGIDFREYVLQGTDYMLTMDSIAYKLANIKMDGQTKMSLNIDDVGMEFTLTYDISTELYTSLEKIEQDPPKLVICQYPEKKMLMTK</sequence>
<gene>
    <name evidence="1" type="ORF">SAMN02745196_01144</name>
</gene>
<dbReference type="AlphaFoldDB" id="A0A1M5V7F4"/>
<dbReference type="EMBL" id="FQXP01000004">
    <property type="protein sequence ID" value="SHH71014.1"/>
    <property type="molecule type" value="Genomic_DNA"/>
</dbReference>
<organism evidence="1 2">
    <name type="scientific">Clostridium collagenovorans DSM 3089</name>
    <dbReference type="NCBI Taxonomy" id="1121306"/>
    <lineage>
        <taxon>Bacteria</taxon>
        <taxon>Bacillati</taxon>
        <taxon>Bacillota</taxon>
        <taxon>Clostridia</taxon>
        <taxon>Eubacteriales</taxon>
        <taxon>Clostridiaceae</taxon>
        <taxon>Clostridium</taxon>
    </lineage>
</organism>
<dbReference type="RefSeq" id="WP_072830943.1">
    <property type="nucleotide sequence ID" value="NZ_FQXP01000004.1"/>
</dbReference>
<dbReference type="OrthoDB" id="2084139at2"/>
<keyword evidence="2" id="KW-1185">Reference proteome</keyword>